<dbReference type="SUPFAM" id="SSF53335">
    <property type="entry name" value="S-adenosyl-L-methionine-dependent methyltransferases"/>
    <property type="match status" value="1"/>
</dbReference>
<dbReference type="InterPro" id="IPR029063">
    <property type="entry name" value="SAM-dependent_MTases_sf"/>
</dbReference>
<dbReference type="Proteomes" id="UP001597215">
    <property type="component" value="Unassembled WGS sequence"/>
</dbReference>
<dbReference type="Gene3D" id="3.40.50.150">
    <property type="entry name" value="Vaccinia Virus protein VP39"/>
    <property type="match status" value="1"/>
</dbReference>
<evidence type="ECO:0000313" key="2">
    <source>
        <dbReference type="Proteomes" id="UP001597215"/>
    </source>
</evidence>
<dbReference type="InterPro" id="IPR020027">
    <property type="entry name" value="Pseudamin_synth-assoc_MeTrfase"/>
</dbReference>
<keyword evidence="1" id="KW-0808">Transferase</keyword>
<comment type="caution">
    <text evidence="1">The sequence shown here is derived from an EMBL/GenBank/DDBJ whole genome shotgun (WGS) entry which is preliminary data.</text>
</comment>
<protein>
    <submittedName>
        <fullName evidence="1">Pseudaminic acid biosynthesis-associated methylase</fullName>
    </submittedName>
</protein>
<dbReference type="RefSeq" id="WP_381511753.1">
    <property type="nucleotide sequence ID" value="NZ_JBHUEL010000003.1"/>
</dbReference>
<sequence length="209" mass="23744">MTSPTFKTAQEEFWAGSFGTEYILRNQGDALLASNLNFFCKALESARNIGSCLEFGANIGMNIRALQLLYPGIDAHGIEINADAAKELAEIVDASNVYNKSILDFVPDRQWDLALIKGVLIHLNPDILPEVYDKLVRSTSRYLLVAEYYNPTPVAIPYRGHNDRLFKRDFAGEILDQHSGIRLIDYGFAYRRDPNFPQDDISWFLMERC</sequence>
<name>A0ABW4MB85_9SPHN</name>
<dbReference type="GO" id="GO:0032259">
    <property type="term" value="P:methylation"/>
    <property type="evidence" value="ECO:0007669"/>
    <property type="project" value="UniProtKB-KW"/>
</dbReference>
<evidence type="ECO:0000313" key="1">
    <source>
        <dbReference type="EMBL" id="MFD1766100.1"/>
    </source>
</evidence>
<dbReference type="NCBIfam" id="TIGR03587">
    <property type="entry name" value="Pse_Me-ase"/>
    <property type="match status" value="1"/>
</dbReference>
<keyword evidence="2" id="KW-1185">Reference proteome</keyword>
<organism evidence="1 2">
    <name type="scientific">Sphingorhabdus buctiana</name>
    <dbReference type="NCBI Taxonomy" id="1508805"/>
    <lineage>
        <taxon>Bacteria</taxon>
        <taxon>Pseudomonadati</taxon>
        <taxon>Pseudomonadota</taxon>
        <taxon>Alphaproteobacteria</taxon>
        <taxon>Sphingomonadales</taxon>
        <taxon>Sphingomonadaceae</taxon>
        <taxon>Sphingorhabdus</taxon>
    </lineage>
</organism>
<dbReference type="GO" id="GO:0008168">
    <property type="term" value="F:methyltransferase activity"/>
    <property type="evidence" value="ECO:0007669"/>
    <property type="project" value="UniProtKB-KW"/>
</dbReference>
<accession>A0ABW4MB85</accession>
<proteinExistence type="predicted"/>
<keyword evidence="1" id="KW-0489">Methyltransferase</keyword>
<gene>
    <name evidence="1" type="ORF">ACFSAG_04485</name>
</gene>
<reference evidence="2" key="1">
    <citation type="journal article" date="2019" name="Int. J. Syst. Evol. Microbiol.">
        <title>The Global Catalogue of Microorganisms (GCM) 10K type strain sequencing project: providing services to taxonomists for standard genome sequencing and annotation.</title>
        <authorList>
            <consortium name="The Broad Institute Genomics Platform"/>
            <consortium name="The Broad Institute Genome Sequencing Center for Infectious Disease"/>
            <person name="Wu L."/>
            <person name="Ma J."/>
        </authorList>
    </citation>
    <scope>NUCLEOTIDE SEQUENCE [LARGE SCALE GENOMIC DNA]</scope>
    <source>
        <strain evidence="2">CGMCC 1.12449</strain>
    </source>
</reference>
<dbReference type="EMBL" id="JBHUEL010000003">
    <property type="protein sequence ID" value="MFD1766100.1"/>
    <property type="molecule type" value="Genomic_DNA"/>
</dbReference>